<name>A0A919BA70_9ACTN</name>
<dbReference type="Proteomes" id="UP000638313">
    <property type="component" value="Unassembled WGS sequence"/>
</dbReference>
<dbReference type="InterPro" id="IPR023393">
    <property type="entry name" value="START-like_dom_sf"/>
</dbReference>
<organism evidence="1 2">
    <name type="scientific">Streptomyces mashuensis</name>
    <dbReference type="NCBI Taxonomy" id="33904"/>
    <lineage>
        <taxon>Bacteria</taxon>
        <taxon>Bacillati</taxon>
        <taxon>Actinomycetota</taxon>
        <taxon>Actinomycetes</taxon>
        <taxon>Kitasatosporales</taxon>
        <taxon>Streptomycetaceae</taxon>
        <taxon>Streptomyces</taxon>
    </lineage>
</organism>
<dbReference type="EMBL" id="BNBD01000019">
    <property type="protein sequence ID" value="GHF70070.1"/>
    <property type="molecule type" value="Genomic_DNA"/>
</dbReference>
<accession>A0A919BA70</accession>
<keyword evidence="2" id="KW-1185">Reference proteome</keyword>
<evidence type="ECO:0000313" key="1">
    <source>
        <dbReference type="EMBL" id="GHF70070.1"/>
    </source>
</evidence>
<proteinExistence type="predicted"/>
<evidence type="ECO:0000313" key="2">
    <source>
        <dbReference type="Proteomes" id="UP000638313"/>
    </source>
</evidence>
<dbReference type="Gene3D" id="3.30.530.20">
    <property type="match status" value="1"/>
</dbReference>
<gene>
    <name evidence="1" type="ORF">GCM10010218_59260</name>
</gene>
<dbReference type="InterPro" id="IPR019587">
    <property type="entry name" value="Polyketide_cyclase/dehydratase"/>
</dbReference>
<comment type="caution">
    <text evidence="1">The sequence shown here is derived from an EMBL/GenBank/DDBJ whole genome shotgun (WGS) entry which is preliminary data.</text>
</comment>
<dbReference type="SUPFAM" id="SSF55961">
    <property type="entry name" value="Bet v1-like"/>
    <property type="match status" value="1"/>
</dbReference>
<dbReference type="AlphaFoldDB" id="A0A919BA70"/>
<reference evidence="1" key="2">
    <citation type="submission" date="2020-09" db="EMBL/GenBank/DDBJ databases">
        <authorList>
            <person name="Sun Q."/>
            <person name="Ohkuma M."/>
        </authorList>
    </citation>
    <scope>NUCLEOTIDE SEQUENCE</scope>
    <source>
        <strain evidence="1">JCM 4059</strain>
    </source>
</reference>
<protein>
    <submittedName>
        <fullName evidence="1">Polyketide cyclase</fullName>
    </submittedName>
</protein>
<reference evidence="1" key="1">
    <citation type="journal article" date="2014" name="Int. J. Syst. Evol. Microbiol.">
        <title>Complete genome sequence of Corynebacterium casei LMG S-19264T (=DSM 44701T), isolated from a smear-ripened cheese.</title>
        <authorList>
            <consortium name="US DOE Joint Genome Institute (JGI-PGF)"/>
            <person name="Walter F."/>
            <person name="Albersmeier A."/>
            <person name="Kalinowski J."/>
            <person name="Ruckert C."/>
        </authorList>
    </citation>
    <scope>NUCLEOTIDE SEQUENCE</scope>
    <source>
        <strain evidence="1">JCM 4059</strain>
    </source>
</reference>
<dbReference type="Pfam" id="PF10604">
    <property type="entry name" value="Polyketide_cyc2"/>
    <property type="match status" value="1"/>
</dbReference>
<sequence>MVGARSTPTLGVLMARVRTARPRPARALHPVGLRFAGTAPVRLTFTARLAAAPAEVYRALVDEVEAWPRWFPAVTLARQVEHDRRRGREIRVLGVLHFVETVLVTEPDRRYAYRVDLTNAPGVRALLEDWCLRRAGGGTVLQWCVAADGPPPVRLALRLARPGLRHAFHDAVRALDRRLAAV</sequence>